<evidence type="ECO:0000313" key="3">
    <source>
        <dbReference type="Proteomes" id="UP000825483"/>
    </source>
</evidence>
<dbReference type="Pfam" id="PF00535">
    <property type="entry name" value="Glycos_transf_2"/>
    <property type="match status" value="1"/>
</dbReference>
<dbReference type="GeneID" id="72466280"/>
<dbReference type="Gene3D" id="3.90.550.10">
    <property type="entry name" value="Spore Coat Polysaccharide Biosynthesis Protein SpsA, Chain A"/>
    <property type="match status" value="1"/>
</dbReference>
<protein>
    <recommendedName>
        <fullName evidence="1">Glycosyltransferase 2-like domain-containing protein</fullName>
    </recommendedName>
</protein>
<dbReference type="PANTHER" id="PTHR22916">
    <property type="entry name" value="GLYCOSYLTRANSFERASE"/>
    <property type="match status" value="1"/>
</dbReference>
<dbReference type="InterPro" id="IPR001173">
    <property type="entry name" value="Glyco_trans_2-like"/>
</dbReference>
<dbReference type="EMBL" id="BPUB01000002">
    <property type="protein sequence ID" value="GJG59676.1"/>
    <property type="molecule type" value="Genomic_DNA"/>
</dbReference>
<dbReference type="PANTHER" id="PTHR22916:SF3">
    <property type="entry name" value="UDP-GLCNAC:BETAGAL BETA-1,3-N-ACETYLGLUCOSAMINYLTRANSFERASE-LIKE PROTEIN 1"/>
    <property type="match status" value="1"/>
</dbReference>
<evidence type="ECO:0000313" key="2">
    <source>
        <dbReference type="EMBL" id="GJG59676.1"/>
    </source>
</evidence>
<dbReference type="InterPro" id="IPR029044">
    <property type="entry name" value="Nucleotide-diphossugar_trans"/>
</dbReference>
<comment type="caution">
    <text evidence="2">The sequence shown here is derived from an EMBL/GenBank/DDBJ whole genome shotgun (WGS) entry which is preliminary data.</text>
</comment>
<dbReference type="RefSeq" id="WP_223928646.1">
    <property type="nucleotide sequence ID" value="NZ_BPTU01000002.1"/>
</dbReference>
<gene>
    <name evidence="2" type="ORF">PRLR5076_25270</name>
</gene>
<accession>A0A9R1CXQ5</accession>
<feature type="domain" description="Glycosyltransferase 2-like" evidence="1">
    <location>
        <begin position="8"/>
        <end position="114"/>
    </location>
</feature>
<sequence>MNKNPTVSVVMATYNGEKYIREQIDSILGQSYPVYELVIQDDCSTDSTLAIAEDYARRYPNVKVFENQRNLGFNLNFQTACMRATGDFVAISDQDDVWFPEKIARQMEVIGTHDICTSAICRGATQATAVVEDESNDVRPATHVFRCLLGHSIFGPSSFMKNPKNWEGSLNYDWNLTLHADWNNGIVRIGDVLLFHRSHDSSVTHRTMALTTTTSSVAPYLHGFRFFRQLQEEPKFMSHCRYVFDNTLSATDGGVVLQHRLVALLLRHSFAAYLRLCFFCMRNRKSIYYPASKAKGLLGFVRGFFFPAFSAYYSAFNFK</sequence>
<keyword evidence="3" id="KW-1185">Reference proteome</keyword>
<organism evidence="2 3">
    <name type="scientific">Prevotella lacticifex</name>
    <dbReference type="NCBI Taxonomy" id="2854755"/>
    <lineage>
        <taxon>Bacteria</taxon>
        <taxon>Pseudomonadati</taxon>
        <taxon>Bacteroidota</taxon>
        <taxon>Bacteroidia</taxon>
        <taxon>Bacteroidales</taxon>
        <taxon>Prevotellaceae</taxon>
        <taxon>Prevotella</taxon>
    </lineage>
</organism>
<dbReference type="AlphaFoldDB" id="A0A9R1CXQ5"/>
<proteinExistence type="predicted"/>
<dbReference type="SUPFAM" id="SSF53448">
    <property type="entry name" value="Nucleotide-diphospho-sugar transferases"/>
    <property type="match status" value="1"/>
</dbReference>
<dbReference type="Proteomes" id="UP000825483">
    <property type="component" value="Unassembled WGS sequence"/>
</dbReference>
<name>A0A9R1CXQ5_9BACT</name>
<reference evidence="2" key="1">
    <citation type="journal article" date="2022" name="Int. J. Syst. Evol. Microbiol.">
        <title>Prevotella lacticifex sp. nov., isolated from the rumen of cows.</title>
        <authorList>
            <person name="Shinkai T."/>
            <person name="Ikeyama N."/>
            <person name="Kumagai M."/>
            <person name="Ohmori H."/>
            <person name="Sakamoto M."/>
            <person name="Ohkuma M."/>
            <person name="Mitsumori M."/>
        </authorList>
    </citation>
    <scope>NUCLEOTIDE SEQUENCE</scope>
    <source>
        <strain evidence="2">R5076</strain>
    </source>
</reference>
<evidence type="ECO:0000259" key="1">
    <source>
        <dbReference type="Pfam" id="PF00535"/>
    </source>
</evidence>
<dbReference type="GO" id="GO:0016758">
    <property type="term" value="F:hexosyltransferase activity"/>
    <property type="evidence" value="ECO:0007669"/>
    <property type="project" value="UniProtKB-ARBA"/>
</dbReference>